<sequence>CNMPCGGVNLNVNFQEDGTSSTPHMPPHRVSIPDESFGPLMQAVIGVFQRIVGTNPTLAS</sequence>
<dbReference type="Proteomes" id="UP000828251">
    <property type="component" value="Unassembled WGS sequence"/>
</dbReference>
<feature type="non-terminal residue" evidence="1">
    <location>
        <position position="1"/>
    </location>
</feature>
<evidence type="ECO:0000313" key="1">
    <source>
        <dbReference type="EMBL" id="KAH1038761.1"/>
    </source>
</evidence>
<comment type="caution">
    <text evidence="1">The sequence shown here is derived from an EMBL/GenBank/DDBJ whole genome shotgun (WGS) entry which is preliminary data.</text>
</comment>
<keyword evidence="2" id="KW-1185">Reference proteome</keyword>
<proteinExistence type="predicted"/>
<protein>
    <submittedName>
        <fullName evidence="1">Uncharacterized protein</fullName>
    </submittedName>
</protein>
<accession>A0A9D3UDY6</accession>
<evidence type="ECO:0000313" key="2">
    <source>
        <dbReference type="Proteomes" id="UP000828251"/>
    </source>
</evidence>
<organism evidence="1 2">
    <name type="scientific">Gossypium stocksii</name>
    <dbReference type="NCBI Taxonomy" id="47602"/>
    <lineage>
        <taxon>Eukaryota</taxon>
        <taxon>Viridiplantae</taxon>
        <taxon>Streptophyta</taxon>
        <taxon>Embryophyta</taxon>
        <taxon>Tracheophyta</taxon>
        <taxon>Spermatophyta</taxon>
        <taxon>Magnoliopsida</taxon>
        <taxon>eudicotyledons</taxon>
        <taxon>Gunneridae</taxon>
        <taxon>Pentapetalae</taxon>
        <taxon>rosids</taxon>
        <taxon>malvids</taxon>
        <taxon>Malvales</taxon>
        <taxon>Malvaceae</taxon>
        <taxon>Malvoideae</taxon>
        <taxon>Gossypium</taxon>
    </lineage>
</organism>
<name>A0A9D3UDY6_9ROSI</name>
<dbReference type="AlphaFoldDB" id="A0A9D3UDY6"/>
<gene>
    <name evidence="1" type="ORF">J1N35_040504</name>
</gene>
<dbReference type="EMBL" id="JAIQCV010000012">
    <property type="protein sequence ID" value="KAH1038761.1"/>
    <property type="molecule type" value="Genomic_DNA"/>
</dbReference>
<reference evidence="1 2" key="1">
    <citation type="journal article" date="2021" name="Plant Biotechnol. J.">
        <title>Multi-omics assisted identification of the key and species-specific regulatory components of drought-tolerant mechanisms in Gossypium stocksii.</title>
        <authorList>
            <person name="Yu D."/>
            <person name="Ke L."/>
            <person name="Zhang D."/>
            <person name="Wu Y."/>
            <person name="Sun Y."/>
            <person name="Mei J."/>
            <person name="Sun J."/>
            <person name="Sun Y."/>
        </authorList>
    </citation>
    <scope>NUCLEOTIDE SEQUENCE [LARGE SCALE GENOMIC DNA]</scope>
    <source>
        <strain evidence="2">cv. E1</strain>
        <tissue evidence="1">Leaf</tissue>
    </source>
</reference>